<reference evidence="1 2" key="1">
    <citation type="submission" date="2011-03" db="EMBL/GenBank/DDBJ databases">
        <title>A unique three-unit tRNA splicing endonuclease found in ultrasmall Archaea possesses broad substrate specificity.</title>
        <authorList>
            <person name="Fujishima K."/>
            <person name="Sugahara J."/>
            <person name="Miller C.S."/>
            <person name="Baker B.J."/>
            <person name="Di Giulio M."/>
            <person name="Tomita M."/>
            <person name="Banfield J.F."/>
            <person name="Kanai A."/>
        </authorList>
    </citation>
    <scope>NUCLEOTIDE SEQUENCE [LARGE SCALE GENOMIC DNA]</scope>
</reference>
<dbReference type="EMBL" id="GL876965">
    <property type="protein sequence ID" value="EGD71863.1"/>
    <property type="molecule type" value="Genomic_DNA"/>
</dbReference>
<evidence type="ECO:0000313" key="2">
    <source>
        <dbReference type="Proteomes" id="UP000243774"/>
    </source>
</evidence>
<dbReference type="Proteomes" id="UP000243774">
    <property type="component" value="Unassembled WGS sequence"/>
</dbReference>
<organism evidence="1 2">
    <name type="scientific">Candidatus Parvarchaeum acidophilus ARMAN-5_'5-way FS'</name>
    <dbReference type="NCBI Taxonomy" id="994838"/>
    <lineage>
        <taxon>Archaea</taxon>
        <taxon>Candidatus Parvarchaeota</taxon>
        <taxon>Candidatus Parvarchaeum</taxon>
    </lineage>
</organism>
<gene>
    <name evidence="1" type="ORF">CSMARM5_0060</name>
</gene>
<protein>
    <submittedName>
        <fullName evidence="1">Uncharacterized membrane protein</fullName>
    </submittedName>
</protein>
<dbReference type="AlphaFoldDB" id="F2UU86"/>
<dbReference type="HOGENOM" id="CLU_1736338_0_0_2"/>
<proteinExistence type="predicted"/>
<evidence type="ECO:0000313" key="1">
    <source>
        <dbReference type="EMBL" id="EGD71863.1"/>
    </source>
</evidence>
<accession>F2UU86</accession>
<name>F2UU86_PARA5</name>
<sequence length="150" mass="16531">MTLDIYGDIVYSSSPGQYAWGVYGFGGPTGGNVFGTANSNHVLGGTAGEYYAYGYYEDSTDSSSFYYTSKISNIYEVQSIALTGTTDSYYLGYSKLANSYTQENSKKNYIRFYTGGSNAEDTINMYWLRIRAYPPNGVMPKVLFSSTIAT</sequence>